<sequence>MSKYSELVTSIGPYAWELTLAILFTLIGAVFSRHEIGKRERRAVVKEIITIQRRLFNFATRNWTQEGGNREVWMIELLVERVGTLRTMVTSKDKLPEKLDQYFTSYEVALQEFGAIFTSAVRRGERFWKAYERTTFTARQLSRTLSKHYTAEQLEVFDQFDGARDSLRQSSDTSFLT</sequence>
<dbReference type="EMBL" id="AWFH01000012">
    <property type="protein sequence ID" value="KCZ61643.1"/>
    <property type="molecule type" value="Genomic_DNA"/>
</dbReference>
<keyword evidence="1" id="KW-1133">Transmembrane helix</keyword>
<dbReference type="PATRIC" id="fig|1280948.3.peg.1552"/>
<reference evidence="2 3" key="1">
    <citation type="journal article" date="2014" name="Antonie Van Leeuwenhoek">
        <title>Hyphomonas beringensis sp. nov. and Hyphomonas chukchiensis sp. nov., isolated from surface seawater of the Bering Sea and Chukchi Sea.</title>
        <authorList>
            <person name="Li C."/>
            <person name="Lai Q."/>
            <person name="Li G."/>
            <person name="Dong C."/>
            <person name="Wang J."/>
            <person name="Liao Y."/>
            <person name="Shao Z."/>
        </authorList>
    </citation>
    <scope>NUCLEOTIDE SEQUENCE [LARGE SCALE GENOMIC DNA]</scope>
    <source>
        <strain evidence="2 3">22II1-22F38</strain>
    </source>
</reference>
<organism evidence="2 3">
    <name type="scientific">Hyphomonas atlantica</name>
    <dbReference type="NCBI Taxonomy" id="1280948"/>
    <lineage>
        <taxon>Bacteria</taxon>
        <taxon>Pseudomonadati</taxon>
        <taxon>Pseudomonadota</taxon>
        <taxon>Alphaproteobacteria</taxon>
        <taxon>Hyphomonadales</taxon>
        <taxon>Hyphomonadaceae</taxon>
        <taxon>Hyphomonas</taxon>
    </lineage>
</organism>
<protein>
    <submittedName>
        <fullName evidence="2">Uncharacterized protein</fullName>
    </submittedName>
</protein>
<comment type="caution">
    <text evidence="2">The sequence shown here is derived from an EMBL/GenBank/DDBJ whole genome shotgun (WGS) entry which is preliminary data.</text>
</comment>
<gene>
    <name evidence="2" type="ORF">HY36_03610</name>
</gene>
<feature type="transmembrane region" description="Helical" evidence="1">
    <location>
        <begin position="14"/>
        <end position="32"/>
    </location>
</feature>
<proteinExistence type="predicted"/>
<accession>A0A059E1Y0</accession>
<evidence type="ECO:0000256" key="1">
    <source>
        <dbReference type="SAM" id="Phobius"/>
    </source>
</evidence>
<keyword evidence="1" id="KW-0472">Membrane</keyword>
<dbReference type="STRING" id="1280948.HY36_03610"/>
<evidence type="ECO:0000313" key="2">
    <source>
        <dbReference type="EMBL" id="KCZ61643.1"/>
    </source>
</evidence>
<dbReference type="AlphaFoldDB" id="A0A059E1Y0"/>
<dbReference type="OrthoDB" id="9856289at2"/>
<name>A0A059E1Y0_9PROT</name>
<dbReference type="RefSeq" id="WP_035550743.1">
    <property type="nucleotide sequence ID" value="NZ_AWFH01000012.1"/>
</dbReference>
<evidence type="ECO:0000313" key="3">
    <source>
        <dbReference type="Proteomes" id="UP000024547"/>
    </source>
</evidence>
<dbReference type="Proteomes" id="UP000024547">
    <property type="component" value="Unassembled WGS sequence"/>
</dbReference>
<keyword evidence="3" id="KW-1185">Reference proteome</keyword>
<keyword evidence="1" id="KW-0812">Transmembrane</keyword>